<reference evidence="4" key="2">
    <citation type="submission" date="2023-02" db="EMBL/GenBank/DDBJ databases">
        <authorList>
            <person name="Swenson N.G."/>
            <person name="Wegrzyn J.L."/>
            <person name="Mcevoy S.L."/>
        </authorList>
    </citation>
    <scope>NUCLEOTIDE SEQUENCE</scope>
    <source>
        <strain evidence="4">91603</strain>
        <tissue evidence="4">Leaf</tissue>
    </source>
</reference>
<keyword evidence="2" id="KW-0472">Membrane</keyword>
<feature type="domain" description="DUF8040" evidence="3">
    <location>
        <begin position="80"/>
        <end position="170"/>
    </location>
</feature>
<evidence type="ECO:0000313" key="4">
    <source>
        <dbReference type="EMBL" id="KAI9159798.1"/>
    </source>
</evidence>
<comment type="caution">
    <text evidence="4">The sequence shown here is derived from an EMBL/GenBank/DDBJ whole genome shotgun (WGS) entry which is preliminary data.</text>
</comment>
<dbReference type="Proteomes" id="UP001064489">
    <property type="component" value="Chromosome 2"/>
</dbReference>
<feature type="region of interest" description="Disordered" evidence="1">
    <location>
        <begin position="1"/>
        <end position="28"/>
    </location>
</feature>
<feature type="transmembrane region" description="Helical" evidence="2">
    <location>
        <begin position="285"/>
        <end position="317"/>
    </location>
</feature>
<evidence type="ECO:0000256" key="2">
    <source>
        <dbReference type="SAM" id="Phobius"/>
    </source>
</evidence>
<proteinExistence type="predicted"/>
<dbReference type="EMBL" id="JAJSOW010000106">
    <property type="protein sequence ID" value="KAI9159798.1"/>
    <property type="molecule type" value="Genomic_DNA"/>
</dbReference>
<evidence type="ECO:0000256" key="1">
    <source>
        <dbReference type="SAM" id="MobiDB-lite"/>
    </source>
</evidence>
<dbReference type="InterPro" id="IPR058353">
    <property type="entry name" value="DUF8040"/>
</dbReference>
<keyword evidence="2" id="KW-0812">Transmembrane</keyword>
<evidence type="ECO:0000259" key="3">
    <source>
        <dbReference type="Pfam" id="PF26138"/>
    </source>
</evidence>
<dbReference type="Pfam" id="PF26138">
    <property type="entry name" value="DUF8040"/>
    <property type="match status" value="1"/>
</dbReference>
<gene>
    <name evidence="4" type="ORF">LWI28_002010</name>
</gene>
<organism evidence="4 5">
    <name type="scientific">Acer negundo</name>
    <name type="common">Box elder</name>
    <dbReference type="NCBI Taxonomy" id="4023"/>
    <lineage>
        <taxon>Eukaryota</taxon>
        <taxon>Viridiplantae</taxon>
        <taxon>Streptophyta</taxon>
        <taxon>Embryophyta</taxon>
        <taxon>Tracheophyta</taxon>
        <taxon>Spermatophyta</taxon>
        <taxon>Magnoliopsida</taxon>
        <taxon>eudicotyledons</taxon>
        <taxon>Gunneridae</taxon>
        <taxon>Pentapetalae</taxon>
        <taxon>rosids</taxon>
        <taxon>malvids</taxon>
        <taxon>Sapindales</taxon>
        <taxon>Sapindaceae</taxon>
        <taxon>Hippocastanoideae</taxon>
        <taxon>Acereae</taxon>
        <taxon>Acer</taxon>
    </lineage>
</organism>
<protein>
    <recommendedName>
        <fullName evidence="3">DUF8040 domain-containing protein</fullName>
    </recommendedName>
</protein>
<accession>A0AAD5ICG9</accession>
<keyword evidence="5" id="KW-1185">Reference proteome</keyword>
<name>A0AAD5ICG9_ACENE</name>
<dbReference type="PANTHER" id="PTHR22930">
    <property type="match status" value="1"/>
</dbReference>
<dbReference type="PANTHER" id="PTHR22930:SF251">
    <property type="entry name" value="DDE TNP4 DOMAIN-CONTAINING PROTEIN"/>
    <property type="match status" value="1"/>
</dbReference>
<dbReference type="AlphaFoldDB" id="A0AAD5ICG9"/>
<reference evidence="4" key="1">
    <citation type="journal article" date="2022" name="Plant J.">
        <title>Strategies of tolerance reflected in two North American maple genomes.</title>
        <authorList>
            <person name="McEvoy S.L."/>
            <person name="Sezen U.U."/>
            <person name="Trouern-Trend A."/>
            <person name="McMahon S.M."/>
            <person name="Schaberg P.G."/>
            <person name="Yang J."/>
            <person name="Wegrzyn J.L."/>
            <person name="Swenson N.G."/>
        </authorList>
    </citation>
    <scope>NUCLEOTIDE SEQUENCE</scope>
    <source>
        <strain evidence="4">91603</strain>
    </source>
</reference>
<evidence type="ECO:0000313" key="5">
    <source>
        <dbReference type="Proteomes" id="UP001064489"/>
    </source>
</evidence>
<dbReference type="InterPro" id="IPR045249">
    <property type="entry name" value="HARBI1-like"/>
</dbReference>
<sequence>MYGDNELEEDEIEQEEIDEEETDGENMDVKEFEEDEEFYEIIKHLLMAIQAVVHVLNEFMIFMSEQHVERALTWRQITTKGLNYIHNVLNQDPEHFQQRYRMYPDVFRKLCSILREKTLLQNTRFICIEEMLATFLLIVGHNNRYCLVRDTFGRSHFTASINFNKVLKALNTIAPDMLAKPGSLPSKLKENTRFYPYFKGFSVHCSFDGRRCCRPCSSLPCPALSLSICSDHFSVATVVAAFGYVLIPHSWEVVVLGVPFSVLVDGAAVHFSGPSLLFTASPDDGLVLIFVGVLLQFHCSFLILACLSSVLACFFLFKLL</sequence>
<keyword evidence="2" id="KW-1133">Transmembrane helix</keyword>